<dbReference type="Proteomes" id="UP001443914">
    <property type="component" value="Unassembled WGS sequence"/>
</dbReference>
<dbReference type="PROSITE" id="PS51471">
    <property type="entry name" value="FE2OG_OXY"/>
    <property type="match status" value="1"/>
</dbReference>
<comment type="similarity">
    <text evidence="1 5">Belongs to the iron/ascorbate-dependent oxidoreductase family.</text>
</comment>
<organism evidence="7 8">
    <name type="scientific">Saponaria officinalis</name>
    <name type="common">Common soapwort</name>
    <name type="synonym">Lychnis saponaria</name>
    <dbReference type="NCBI Taxonomy" id="3572"/>
    <lineage>
        <taxon>Eukaryota</taxon>
        <taxon>Viridiplantae</taxon>
        <taxon>Streptophyta</taxon>
        <taxon>Embryophyta</taxon>
        <taxon>Tracheophyta</taxon>
        <taxon>Spermatophyta</taxon>
        <taxon>Magnoliopsida</taxon>
        <taxon>eudicotyledons</taxon>
        <taxon>Gunneridae</taxon>
        <taxon>Pentapetalae</taxon>
        <taxon>Caryophyllales</taxon>
        <taxon>Caryophyllaceae</taxon>
        <taxon>Caryophylleae</taxon>
        <taxon>Saponaria</taxon>
    </lineage>
</organism>
<comment type="caution">
    <text evidence="7">The sequence shown here is derived from an EMBL/GenBank/DDBJ whole genome shotgun (WGS) entry which is preliminary data.</text>
</comment>
<reference evidence="7" key="1">
    <citation type="submission" date="2024-03" db="EMBL/GenBank/DDBJ databases">
        <title>WGS assembly of Saponaria officinalis var. Norfolk2.</title>
        <authorList>
            <person name="Jenkins J."/>
            <person name="Shu S."/>
            <person name="Grimwood J."/>
            <person name="Barry K."/>
            <person name="Goodstein D."/>
            <person name="Schmutz J."/>
            <person name="Leebens-Mack J."/>
            <person name="Osbourn A."/>
        </authorList>
    </citation>
    <scope>NUCLEOTIDE SEQUENCE [LARGE SCALE GENOMIC DNA]</scope>
    <source>
        <strain evidence="7">JIC</strain>
    </source>
</reference>
<dbReference type="EMBL" id="JBDFQZ010000010">
    <property type="protein sequence ID" value="KAK9684928.1"/>
    <property type="molecule type" value="Genomic_DNA"/>
</dbReference>
<keyword evidence="4 5" id="KW-0408">Iron</keyword>
<evidence type="ECO:0000313" key="7">
    <source>
        <dbReference type="EMBL" id="KAK9684928.1"/>
    </source>
</evidence>
<keyword evidence="2 5" id="KW-0479">Metal-binding</keyword>
<dbReference type="GO" id="GO:0051213">
    <property type="term" value="F:dioxygenase activity"/>
    <property type="evidence" value="ECO:0007669"/>
    <property type="project" value="UniProtKB-ARBA"/>
</dbReference>
<dbReference type="AlphaFoldDB" id="A0AAW1I7G4"/>
<dbReference type="InterPro" id="IPR026992">
    <property type="entry name" value="DIOX_N"/>
</dbReference>
<evidence type="ECO:0000256" key="5">
    <source>
        <dbReference type="RuleBase" id="RU003682"/>
    </source>
</evidence>
<proteinExistence type="inferred from homology"/>
<dbReference type="SUPFAM" id="SSF51197">
    <property type="entry name" value="Clavaminate synthase-like"/>
    <property type="match status" value="1"/>
</dbReference>
<evidence type="ECO:0000313" key="8">
    <source>
        <dbReference type="Proteomes" id="UP001443914"/>
    </source>
</evidence>
<dbReference type="GO" id="GO:0046872">
    <property type="term" value="F:metal ion binding"/>
    <property type="evidence" value="ECO:0007669"/>
    <property type="project" value="UniProtKB-KW"/>
</dbReference>
<evidence type="ECO:0000256" key="3">
    <source>
        <dbReference type="ARBA" id="ARBA00023002"/>
    </source>
</evidence>
<dbReference type="Pfam" id="PF03171">
    <property type="entry name" value="2OG-FeII_Oxy"/>
    <property type="match status" value="1"/>
</dbReference>
<dbReference type="Pfam" id="PF14226">
    <property type="entry name" value="DIOX_N"/>
    <property type="match status" value="1"/>
</dbReference>
<feature type="domain" description="Fe2OG dioxygenase" evidence="6">
    <location>
        <begin position="215"/>
        <end position="320"/>
    </location>
</feature>
<keyword evidence="3 5" id="KW-0560">Oxidoreductase</keyword>
<dbReference type="InterPro" id="IPR027443">
    <property type="entry name" value="IPNS-like_sf"/>
</dbReference>
<dbReference type="PANTHER" id="PTHR10209">
    <property type="entry name" value="OXIDOREDUCTASE, 2OG-FE II OXYGENASE FAMILY PROTEIN"/>
    <property type="match status" value="1"/>
</dbReference>
<dbReference type="InterPro" id="IPR044861">
    <property type="entry name" value="IPNS-like_FE2OG_OXY"/>
</dbReference>
<sequence length="372" mass="42194">MGSSSFNYSNFINNLNHPKMSREEKLNELEKTKAGVKGLVDSGIKKVPNIFISPNVQQNESTDQTCQTDKKIPVIDLRGIENEQQRGQIVNELLEASKKWGMFQLLNHGLPAETIHAMLDCVQKFNEQPVELKSEFYTRDEGRKVQYRLSLHRVTQTAFWKDTITCRFEGPDDLQACPAVCRKPMSEYLKYMIKLKDTVSELLSEALGLNSNHLKMMQCLDSQKLNCHYYPACPEPSLVMGTPKHSDPYFFTVLVHNDIDGLQVLHENQWIDVKPVEGAVIANIGDMLQLVSNDIFHSAEHRVLTRSVGPRLSVACFFCPTYKNKDRAYGPVKELVADGGNPVYRETSQAEYVKCFIPKGNAGFKALSQFRL</sequence>
<name>A0AAW1I7G4_SAPOF</name>
<evidence type="ECO:0000259" key="6">
    <source>
        <dbReference type="PROSITE" id="PS51471"/>
    </source>
</evidence>
<evidence type="ECO:0000256" key="4">
    <source>
        <dbReference type="ARBA" id="ARBA00023004"/>
    </source>
</evidence>
<protein>
    <recommendedName>
        <fullName evidence="6">Fe2OG dioxygenase domain-containing protein</fullName>
    </recommendedName>
</protein>
<dbReference type="Gene3D" id="2.60.120.330">
    <property type="entry name" value="B-lactam Antibiotic, Isopenicillin N Synthase, Chain"/>
    <property type="match status" value="1"/>
</dbReference>
<keyword evidence="8" id="KW-1185">Reference proteome</keyword>
<dbReference type="InterPro" id="IPR005123">
    <property type="entry name" value="Oxoglu/Fe-dep_dioxygenase_dom"/>
</dbReference>
<gene>
    <name evidence="7" type="ORF">RND81_10G243400</name>
</gene>
<evidence type="ECO:0000256" key="2">
    <source>
        <dbReference type="ARBA" id="ARBA00022723"/>
    </source>
</evidence>
<accession>A0AAW1I7G4</accession>
<dbReference type="FunFam" id="2.60.120.330:FF:000005">
    <property type="entry name" value="1-aminocyclopropane-1-carboxylate oxidase homolog 1"/>
    <property type="match status" value="1"/>
</dbReference>
<evidence type="ECO:0000256" key="1">
    <source>
        <dbReference type="ARBA" id="ARBA00008056"/>
    </source>
</evidence>
<dbReference type="PANTHER" id="PTHR10209:SF714">
    <property type="entry name" value="1-AMINOCYCLOPROPANE-1-CARBOXYLATE OXIDASE HOMOLOG 11-RELATED"/>
    <property type="match status" value="1"/>
</dbReference>